<comment type="caution">
    <text evidence="2">The sequence shown here is derived from an EMBL/GenBank/DDBJ whole genome shotgun (WGS) entry which is preliminary data.</text>
</comment>
<accession>A0A9D4ID40</accession>
<organism evidence="2 3">
    <name type="scientific">Dreissena polymorpha</name>
    <name type="common">Zebra mussel</name>
    <name type="synonym">Mytilus polymorpha</name>
    <dbReference type="NCBI Taxonomy" id="45954"/>
    <lineage>
        <taxon>Eukaryota</taxon>
        <taxon>Metazoa</taxon>
        <taxon>Spiralia</taxon>
        <taxon>Lophotrochozoa</taxon>
        <taxon>Mollusca</taxon>
        <taxon>Bivalvia</taxon>
        <taxon>Autobranchia</taxon>
        <taxon>Heteroconchia</taxon>
        <taxon>Euheterodonta</taxon>
        <taxon>Imparidentia</taxon>
        <taxon>Neoheterodontei</taxon>
        <taxon>Myida</taxon>
        <taxon>Dreissenoidea</taxon>
        <taxon>Dreissenidae</taxon>
        <taxon>Dreissena</taxon>
    </lineage>
</organism>
<reference evidence="2" key="1">
    <citation type="journal article" date="2019" name="bioRxiv">
        <title>The Genome of the Zebra Mussel, Dreissena polymorpha: A Resource for Invasive Species Research.</title>
        <authorList>
            <person name="McCartney M.A."/>
            <person name="Auch B."/>
            <person name="Kono T."/>
            <person name="Mallez S."/>
            <person name="Zhang Y."/>
            <person name="Obille A."/>
            <person name="Becker A."/>
            <person name="Abrahante J.E."/>
            <person name="Garbe J."/>
            <person name="Badalamenti J.P."/>
            <person name="Herman A."/>
            <person name="Mangelson H."/>
            <person name="Liachko I."/>
            <person name="Sullivan S."/>
            <person name="Sone E.D."/>
            <person name="Koren S."/>
            <person name="Silverstein K.A.T."/>
            <person name="Beckman K.B."/>
            <person name="Gohl D.M."/>
        </authorList>
    </citation>
    <scope>NUCLEOTIDE SEQUENCE</scope>
    <source>
        <strain evidence="2">Duluth1</strain>
        <tissue evidence="2">Whole animal</tissue>
    </source>
</reference>
<feature type="region of interest" description="Disordered" evidence="1">
    <location>
        <begin position="23"/>
        <end position="50"/>
    </location>
</feature>
<feature type="compositionally biased region" description="Basic and acidic residues" evidence="1">
    <location>
        <begin position="23"/>
        <end position="38"/>
    </location>
</feature>
<name>A0A9D4ID40_DREPO</name>
<dbReference type="Proteomes" id="UP000828390">
    <property type="component" value="Unassembled WGS sequence"/>
</dbReference>
<sequence>MSDINDSDPEVTIRAGLVRETRFPHETCAQRDEARTEVSPDASSVQGDAVRMDVDADGRSDHEGGGGMASTHVFMREEAGALKEVVSELRVLKGQSHYNDRSAVDSDVPIGVQYVNERNIEHVGNGRNRVQRVFGGQREGRNAYRQQRDDGYTGRRDSGSPFSIVDRNNCHEDQDCYGEKDDIESDNGHACNCSHAPRADCVYRRPAVRRNTRSIPKKTPITGKEDWTVWSARFDAIARRFCWDDDDKLDNLLPMIEGQASEFVFAQLPTEVLSYYH</sequence>
<protein>
    <submittedName>
        <fullName evidence="2">Uncharacterized protein</fullName>
    </submittedName>
</protein>
<evidence type="ECO:0000256" key="1">
    <source>
        <dbReference type="SAM" id="MobiDB-lite"/>
    </source>
</evidence>
<dbReference type="EMBL" id="JAIWYP010000009">
    <property type="protein sequence ID" value="KAH3770901.1"/>
    <property type="molecule type" value="Genomic_DNA"/>
</dbReference>
<evidence type="ECO:0000313" key="3">
    <source>
        <dbReference type="Proteomes" id="UP000828390"/>
    </source>
</evidence>
<feature type="region of interest" description="Disordered" evidence="1">
    <location>
        <begin position="137"/>
        <end position="160"/>
    </location>
</feature>
<evidence type="ECO:0000313" key="2">
    <source>
        <dbReference type="EMBL" id="KAH3770901.1"/>
    </source>
</evidence>
<keyword evidence="3" id="KW-1185">Reference proteome</keyword>
<reference evidence="2" key="2">
    <citation type="submission" date="2020-11" db="EMBL/GenBank/DDBJ databases">
        <authorList>
            <person name="McCartney M.A."/>
            <person name="Auch B."/>
            <person name="Kono T."/>
            <person name="Mallez S."/>
            <person name="Becker A."/>
            <person name="Gohl D.M."/>
            <person name="Silverstein K.A.T."/>
            <person name="Koren S."/>
            <person name="Bechman K.B."/>
            <person name="Herman A."/>
            <person name="Abrahante J.E."/>
            <person name="Garbe J."/>
        </authorList>
    </citation>
    <scope>NUCLEOTIDE SEQUENCE</scope>
    <source>
        <strain evidence="2">Duluth1</strain>
        <tissue evidence="2">Whole animal</tissue>
    </source>
</reference>
<dbReference type="AlphaFoldDB" id="A0A9D4ID40"/>
<feature type="compositionally biased region" description="Basic and acidic residues" evidence="1">
    <location>
        <begin position="138"/>
        <end position="158"/>
    </location>
</feature>
<gene>
    <name evidence="2" type="ORF">DPMN_172199</name>
</gene>
<proteinExistence type="predicted"/>